<comment type="caution">
    <text evidence="1">The sequence shown here is derived from an EMBL/GenBank/DDBJ whole genome shotgun (WGS) entry which is preliminary data.</text>
</comment>
<proteinExistence type="predicted"/>
<protein>
    <submittedName>
        <fullName evidence="1">Uncharacterized protein</fullName>
    </submittedName>
</protein>
<keyword evidence="2" id="KW-1185">Reference proteome</keyword>
<sequence>MVHTFLEPGHSMMECDSMHSSIEKAKNYTSVYTVNDWLNIFKCARSSPHRSNAQPYEVAALSNAYLQNTGINTSGKKVNWLKIKALRYDKDYKNHLLYRYEL</sequence>
<evidence type="ECO:0000313" key="1">
    <source>
        <dbReference type="EMBL" id="KAF0762658.1"/>
    </source>
</evidence>
<accession>A0A6G0YXY5</accession>
<dbReference type="AlphaFoldDB" id="A0A6G0YXY5"/>
<organism evidence="1 2">
    <name type="scientific">Aphis craccivora</name>
    <name type="common">Cowpea aphid</name>
    <dbReference type="NCBI Taxonomy" id="307492"/>
    <lineage>
        <taxon>Eukaryota</taxon>
        <taxon>Metazoa</taxon>
        <taxon>Ecdysozoa</taxon>
        <taxon>Arthropoda</taxon>
        <taxon>Hexapoda</taxon>
        <taxon>Insecta</taxon>
        <taxon>Pterygota</taxon>
        <taxon>Neoptera</taxon>
        <taxon>Paraneoptera</taxon>
        <taxon>Hemiptera</taxon>
        <taxon>Sternorrhyncha</taxon>
        <taxon>Aphidomorpha</taxon>
        <taxon>Aphidoidea</taxon>
        <taxon>Aphididae</taxon>
        <taxon>Aphidini</taxon>
        <taxon>Aphis</taxon>
        <taxon>Aphis</taxon>
    </lineage>
</organism>
<dbReference type="Proteomes" id="UP000478052">
    <property type="component" value="Unassembled WGS sequence"/>
</dbReference>
<dbReference type="OrthoDB" id="6769113at2759"/>
<dbReference type="EMBL" id="VUJU01002079">
    <property type="protein sequence ID" value="KAF0762658.1"/>
    <property type="molecule type" value="Genomic_DNA"/>
</dbReference>
<name>A0A6G0YXY5_APHCR</name>
<gene>
    <name evidence="1" type="ORF">FWK35_00019475</name>
</gene>
<evidence type="ECO:0000313" key="2">
    <source>
        <dbReference type="Proteomes" id="UP000478052"/>
    </source>
</evidence>
<reference evidence="1 2" key="1">
    <citation type="submission" date="2019-08" db="EMBL/GenBank/DDBJ databases">
        <title>Whole genome of Aphis craccivora.</title>
        <authorList>
            <person name="Voronova N.V."/>
            <person name="Shulinski R.S."/>
            <person name="Bandarenka Y.V."/>
            <person name="Zhorov D.G."/>
            <person name="Warner D."/>
        </authorList>
    </citation>
    <scope>NUCLEOTIDE SEQUENCE [LARGE SCALE GENOMIC DNA]</scope>
    <source>
        <strain evidence="1">180601</strain>
        <tissue evidence="1">Whole Body</tissue>
    </source>
</reference>